<evidence type="ECO:0000259" key="4">
    <source>
        <dbReference type="PROSITE" id="PS50893"/>
    </source>
</evidence>
<dbReference type="InterPro" id="IPR003439">
    <property type="entry name" value="ABC_transporter-like_ATP-bd"/>
</dbReference>
<dbReference type="PROSITE" id="PS50893">
    <property type="entry name" value="ABC_TRANSPORTER_2"/>
    <property type="match status" value="1"/>
</dbReference>
<comment type="caution">
    <text evidence="5">The sequence shown here is derived from an EMBL/GenBank/DDBJ whole genome shotgun (WGS) entry which is preliminary data.</text>
</comment>
<keyword evidence="6" id="KW-1185">Reference proteome</keyword>
<dbReference type="SMART" id="SM00382">
    <property type="entry name" value="AAA"/>
    <property type="match status" value="1"/>
</dbReference>
<accession>A0ABU0JN74</accession>
<keyword evidence="1" id="KW-0813">Transport</keyword>
<dbReference type="Gene3D" id="3.40.50.300">
    <property type="entry name" value="P-loop containing nucleotide triphosphate hydrolases"/>
    <property type="match status" value="1"/>
</dbReference>
<proteinExistence type="predicted"/>
<gene>
    <name evidence="5" type="ORF">QOZ93_000233</name>
</gene>
<sequence>MIKVDNICMTYHTLKGETSALKDIKFNVEEGEFLSIIGPSGCGKSTILNIIAGLLSPSSGKIYIDNKEIKNCNNSIGYMFQKDQLFPWLTVYQNVCLGLKIQKNLTEINKKYIDKLLKNYGLWEFKNHHPQQLSGGMRQRVALIRTLATNPKVLLLDEPFSALDYQTRLNISDEIYKIIKLENKTAIMVTHDISEAVSMSNRVLALSNRPATIKNNLKIKFKDEFSTPLKRRQAPEFSNYFNILWKELNHHE</sequence>
<dbReference type="EMBL" id="JAUSWN010000001">
    <property type="protein sequence ID" value="MDQ0478532.1"/>
    <property type="molecule type" value="Genomic_DNA"/>
</dbReference>
<evidence type="ECO:0000313" key="5">
    <source>
        <dbReference type="EMBL" id="MDQ0478532.1"/>
    </source>
</evidence>
<reference evidence="5 6" key="1">
    <citation type="submission" date="2023-07" db="EMBL/GenBank/DDBJ databases">
        <title>Genomic Encyclopedia of Type Strains, Phase IV (KMG-IV): sequencing the most valuable type-strain genomes for metagenomic binning, comparative biology and taxonomic classification.</title>
        <authorList>
            <person name="Goeker M."/>
        </authorList>
    </citation>
    <scope>NUCLEOTIDE SEQUENCE [LARGE SCALE GENOMIC DNA]</scope>
    <source>
        <strain evidence="5 6">DSM 1400</strain>
    </source>
</reference>
<dbReference type="InterPro" id="IPR003593">
    <property type="entry name" value="AAA+_ATPase"/>
</dbReference>
<dbReference type="Pfam" id="PF00005">
    <property type="entry name" value="ABC_tran"/>
    <property type="match status" value="1"/>
</dbReference>
<evidence type="ECO:0000256" key="1">
    <source>
        <dbReference type="ARBA" id="ARBA00022448"/>
    </source>
</evidence>
<evidence type="ECO:0000256" key="2">
    <source>
        <dbReference type="ARBA" id="ARBA00022741"/>
    </source>
</evidence>
<dbReference type="InterPro" id="IPR017871">
    <property type="entry name" value="ABC_transporter-like_CS"/>
</dbReference>
<dbReference type="PANTHER" id="PTHR42788">
    <property type="entry name" value="TAURINE IMPORT ATP-BINDING PROTEIN-RELATED"/>
    <property type="match status" value="1"/>
</dbReference>
<dbReference type="RefSeq" id="WP_111943706.1">
    <property type="nucleotide sequence ID" value="NZ_BAAACJ010000024.1"/>
</dbReference>
<dbReference type="PANTHER" id="PTHR42788:SF21">
    <property type="entry name" value="ABC TRANSPORTER ATP-BINDING PROTEIN"/>
    <property type="match status" value="1"/>
</dbReference>
<dbReference type="Proteomes" id="UP001224418">
    <property type="component" value="Unassembled WGS sequence"/>
</dbReference>
<protein>
    <submittedName>
        <fullName evidence="5">NitT/TauT family transport system ATP-binding protein</fullName>
    </submittedName>
</protein>
<dbReference type="InterPro" id="IPR050166">
    <property type="entry name" value="ABC_transporter_ATP-bind"/>
</dbReference>
<name>A0ABU0JN74_HATLI</name>
<evidence type="ECO:0000313" key="6">
    <source>
        <dbReference type="Proteomes" id="UP001224418"/>
    </source>
</evidence>
<dbReference type="PROSITE" id="PS00211">
    <property type="entry name" value="ABC_TRANSPORTER_1"/>
    <property type="match status" value="1"/>
</dbReference>
<evidence type="ECO:0000256" key="3">
    <source>
        <dbReference type="ARBA" id="ARBA00022840"/>
    </source>
</evidence>
<feature type="domain" description="ABC transporter" evidence="4">
    <location>
        <begin position="2"/>
        <end position="233"/>
    </location>
</feature>
<dbReference type="GO" id="GO:0005524">
    <property type="term" value="F:ATP binding"/>
    <property type="evidence" value="ECO:0007669"/>
    <property type="project" value="UniProtKB-KW"/>
</dbReference>
<keyword evidence="2" id="KW-0547">Nucleotide-binding</keyword>
<dbReference type="SUPFAM" id="SSF52540">
    <property type="entry name" value="P-loop containing nucleoside triphosphate hydrolases"/>
    <property type="match status" value="1"/>
</dbReference>
<dbReference type="InterPro" id="IPR027417">
    <property type="entry name" value="P-loop_NTPase"/>
</dbReference>
<keyword evidence="3 5" id="KW-0067">ATP-binding</keyword>
<organism evidence="5 6">
    <name type="scientific">Hathewaya limosa</name>
    <name type="common">Clostridium limosum</name>
    <dbReference type="NCBI Taxonomy" id="1536"/>
    <lineage>
        <taxon>Bacteria</taxon>
        <taxon>Bacillati</taxon>
        <taxon>Bacillota</taxon>
        <taxon>Clostridia</taxon>
        <taxon>Eubacteriales</taxon>
        <taxon>Clostridiaceae</taxon>
        <taxon>Hathewaya</taxon>
    </lineage>
</organism>
<dbReference type="CDD" id="cd03293">
    <property type="entry name" value="ABC_NrtD_SsuB_transporters"/>
    <property type="match status" value="1"/>
</dbReference>